<feature type="compositionally biased region" description="Basic and acidic residues" evidence="1">
    <location>
        <begin position="236"/>
        <end position="247"/>
    </location>
</feature>
<dbReference type="Proteomes" id="UP000636479">
    <property type="component" value="Unassembled WGS sequence"/>
</dbReference>
<name>A0A8H6S4Y6_9AGAR</name>
<feature type="compositionally biased region" description="Pro residues" evidence="1">
    <location>
        <begin position="106"/>
        <end position="115"/>
    </location>
</feature>
<evidence type="ECO:0000256" key="1">
    <source>
        <dbReference type="SAM" id="MobiDB-lite"/>
    </source>
</evidence>
<dbReference type="EMBL" id="JACAZF010000013">
    <property type="protein sequence ID" value="KAF7291400.1"/>
    <property type="molecule type" value="Genomic_DNA"/>
</dbReference>
<feature type="compositionally biased region" description="Pro residues" evidence="1">
    <location>
        <begin position="172"/>
        <end position="187"/>
    </location>
</feature>
<evidence type="ECO:0000313" key="2">
    <source>
        <dbReference type="EMBL" id="KAF7291400.1"/>
    </source>
</evidence>
<dbReference type="RefSeq" id="XP_037214522.1">
    <property type="nucleotide sequence ID" value="XM_037369316.1"/>
</dbReference>
<proteinExistence type="predicted"/>
<feature type="region of interest" description="Disordered" evidence="1">
    <location>
        <begin position="209"/>
        <end position="247"/>
    </location>
</feature>
<feature type="compositionally biased region" description="Low complexity" evidence="1">
    <location>
        <begin position="116"/>
        <end position="133"/>
    </location>
</feature>
<feature type="compositionally biased region" description="Low complexity" evidence="1">
    <location>
        <begin position="209"/>
        <end position="224"/>
    </location>
</feature>
<sequence>MTEYDYSPEAVERHLRKQAGISRWADDTARFPPANPFAPPTPVPGQRDLPRAKSQRRHSSSRRHRSRSPPPPMPTPAPTRERSRSVVAPARPKTAPPRGDVYGQPHPQPYPPPQPQQQQQYYQYYIQPQPGQQTYFILAPPPQQHSPHSPHGHRRAMSYAQQPPSPQYHYPTPAPAQAPMYAPPPRDAVPRREQGLRVRARLRPAAAVPALADDAEGAVSPPARVRARRQGQGPWKEQERRRAAGAAEERYVLGRRVLWTRGRGS</sequence>
<feature type="region of interest" description="Disordered" evidence="1">
    <location>
        <begin position="17"/>
        <end position="193"/>
    </location>
</feature>
<feature type="compositionally biased region" description="Pro residues" evidence="1">
    <location>
        <begin position="33"/>
        <end position="43"/>
    </location>
</feature>
<feature type="compositionally biased region" description="Basic residues" evidence="1">
    <location>
        <begin position="53"/>
        <end position="67"/>
    </location>
</feature>
<comment type="caution">
    <text evidence="2">The sequence shown here is derived from an EMBL/GenBank/DDBJ whole genome shotgun (WGS) entry which is preliminary data.</text>
</comment>
<dbReference type="OrthoDB" id="2976199at2759"/>
<protein>
    <submittedName>
        <fullName evidence="2">Uncharacterized protein</fullName>
    </submittedName>
</protein>
<reference evidence="2" key="1">
    <citation type="submission" date="2020-05" db="EMBL/GenBank/DDBJ databases">
        <title>Mycena genomes resolve the evolution of fungal bioluminescence.</title>
        <authorList>
            <person name="Tsai I.J."/>
        </authorList>
    </citation>
    <scope>NUCLEOTIDE SEQUENCE</scope>
    <source>
        <strain evidence="2">171206Taipei</strain>
    </source>
</reference>
<dbReference type="AlphaFoldDB" id="A0A8H6S4Y6"/>
<feature type="compositionally biased region" description="Pro residues" evidence="1">
    <location>
        <begin position="68"/>
        <end position="77"/>
    </location>
</feature>
<evidence type="ECO:0000313" key="3">
    <source>
        <dbReference type="Proteomes" id="UP000636479"/>
    </source>
</evidence>
<organism evidence="2 3">
    <name type="scientific">Mycena indigotica</name>
    <dbReference type="NCBI Taxonomy" id="2126181"/>
    <lineage>
        <taxon>Eukaryota</taxon>
        <taxon>Fungi</taxon>
        <taxon>Dikarya</taxon>
        <taxon>Basidiomycota</taxon>
        <taxon>Agaricomycotina</taxon>
        <taxon>Agaricomycetes</taxon>
        <taxon>Agaricomycetidae</taxon>
        <taxon>Agaricales</taxon>
        <taxon>Marasmiineae</taxon>
        <taxon>Mycenaceae</taxon>
        <taxon>Mycena</taxon>
    </lineage>
</organism>
<accession>A0A8H6S4Y6</accession>
<dbReference type="GeneID" id="59351832"/>
<keyword evidence="3" id="KW-1185">Reference proteome</keyword>
<gene>
    <name evidence="2" type="ORF">MIND_01284600</name>
</gene>